<gene>
    <name evidence="2" type="ORF">sscle_10g079970</name>
</gene>
<accession>A0A1D9QE64</accession>
<reference evidence="3" key="1">
    <citation type="journal article" date="2017" name="Genome Biol. Evol.">
        <title>The complete genome sequence of the phytopathogenic fungus Sclerotinia sclerotiorum reveals insights into the genome architecture of broad host range pathogens.</title>
        <authorList>
            <person name="Derbyshire M."/>
            <person name="Denton-Giles M."/>
            <person name="Hegedus D."/>
            <person name="Seifbarghy S."/>
            <person name="Rollins J."/>
            <person name="van Kan J."/>
            <person name="Seidl M.F."/>
            <person name="Faino L."/>
            <person name="Mbengue M."/>
            <person name="Navaud O."/>
            <person name="Raffaele S."/>
            <person name="Hammond-Kosack K."/>
            <person name="Heard S."/>
            <person name="Oliver R."/>
        </authorList>
    </citation>
    <scope>NUCLEOTIDE SEQUENCE [LARGE SCALE GENOMIC DNA]</scope>
    <source>
        <strain evidence="3">ATCC 18683 / 1980 / Ss-1</strain>
    </source>
</reference>
<dbReference type="RefSeq" id="XP_001585193.1">
    <property type="nucleotide sequence ID" value="XM_001585143.1"/>
</dbReference>
<feature type="compositionally biased region" description="Basic and acidic residues" evidence="1">
    <location>
        <begin position="88"/>
        <end position="99"/>
    </location>
</feature>
<dbReference type="KEGG" id="ssl:SS1G_13761"/>
<dbReference type="EMBL" id="CP017823">
    <property type="protein sequence ID" value="APA13227.1"/>
    <property type="molecule type" value="Genomic_DNA"/>
</dbReference>
<dbReference type="VEuPathDB" id="FungiDB:sscle_10g079970"/>
<dbReference type="Proteomes" id="UP000177798">
    <property type="component" value="Chromosome 10"/>
</dbReference>
<evidence type="ECO:0000313" key="3">
    <source>
        <dbReference type="Proteomes" id="UP000177798"/>
    </source>
</evidence>
<feature type="compositionally biased region" description="Basic and acidic residues" evidence="1">
    <location>
        <begin position="48"/>
        <end position="72"/>
    </location>
</feature>
<proteinExistence type="predicted"/>
<protein>
    <submittedName>
        <fullName evidence="2">Uncharacterized protein</fullName>
    </submittedName>
</protein>
<evidence type="ECO:0000313" key="2">
    <source>
        <dbReference type="EMBL" id="APA13227.1"/>
    </source>
</evidence>
<feature type="region of interest" description="Disordered" evidence="1">
    <location>
        <begin position="48"/>
        <end position="122"/>
    </location>
</feature>
<organism evidence="2 3">
    <name type="scientific">Sclerotinia sclerotiorum (strain ATCC 18683 / 1980 / Ss-1)</name>
    <name type="common">White mold</name>
    <name type="synonym">Whetzelinia sclerotiorum</name>
    <dbReference type="NCBI Taxonomy" id="665079"/>
    <lineage>
        <taxon>Eukaryota</taxon>
        <taxon>Fungi</taxon>
        <taxon>Dikarya</taxon>
        <taxon>Ascomycota</taxon>
        <taxon>Pezizomycotina</taxon>
        <taxon>Leotiomycetes</taxon>
        <taxon>Helotiales</taxon>
        <taxon>Sclerotiniaceae</taxon>
        <taxon>Sclerotinia</taxon>
    </lineage>
</organism>
<name>A0A1D9QE64_SCLS1</name>
<dbReference type="AlphaFoldDB" id="A0A1D9QE64"/>
<evidence type="ECO:0000256" key="1">
    <source>
        <dbReference type="SAM" id="MobiDB-lite"/>
    </source>
</evidence>
<feature type="compositionally biased region" description="Acidic residues" evidence="1">
    <location>
        <begin position="73"/>
        <end position="87"/>
    </location>
</feature>
<sequence>MVHREMNPDEKKYFLNLLKSDYTTRSLMKAMNEKFGEETGQFSKKTIERNHELHITEEASEKSQDDIEKGTETDSDVEIEDDENDTETEGKDGNSEAGDKQAIGVDTEESALIVDEKEEKST</sequence>